<proteinExistence type="predicted"/>
<dbReference type="AlphaFoldDB" id="A0A7Y0BNG0"/>
<feature type="signal peptide" evidence="1">
    <location>
        <begin position="1"/>
        <end position="18"/>
    </location>
</feature>
<dbReference type="Pfam" id="PF13450">
    <property type="entry name" value="NAD_binding_8"/>
    <property type="match status" value="1"/>
</dbReference>
<dbReference type="Gene3D" id="3.50.50.60">
    <property type="entry name" value="FAD/NAD(P)-binding domain"/>
    <property type="match status" value="1"/>
</dbReference>
<keyword evidence="1" id="KW-0732">Signal</keyword>
<dbReference type="PANTHER" id="PTHR16128:SF5">
    <property type="entry name" value="FAD_NAD(P)-BINDING OXIDOREDUCTASE FAMILY PROTEIN"/>
    <property type="match status" value="1"/>
</dbReference>
<dbReference type="InterPro" id="IPR036188">
    <property type="entry name" value="FAD/NAD-bd_sf"/>
</dbReference>
<evidence type="ECO:0000313" key="4">
    <source>
        <dbReference type="Proteomes" id="UP000583556"/>
    </source>
</evidence>
<dbReference type="Gene3D" id="3.90.660.10">
    <property type="match status" value="1"/>
</dbReference>
<reference evidence="3 4" key="1">
    <citation type="submission" date="2020-04" db="EMBL/GenBank/DDBJ databases">
        <title>Novosphingobium sp. TW-4 isolated from soil.</title>
        <authorList>
            <person name="Dahal R.H."/>
            <person name="Chaudhary D.K."/>
        </authorList>
    </citation>
    <scope>NUCLEOTIDE SEQUENCE [LARGE SCALE GENOMIC DNA]</scope>
    <source>
        <strain evidence="3 4">TW-4</strain>
    </source>
</reference>
<feature type="domain" description="Amine oxidase" evidence="2">
    <location>
        <begin position="89"/>
        <end position="264"/>
    </location>
</feature>
<accession>A0A7Y0BNG0</accession>
<dbReference type="RefSeq" id="WP_169492726.1">
    <property type="nucleotide sequence ID" value="NZ_JABBGM010000002.1"/>
</dbReference>
<dbReference type="InterPro" id="IPR002937">
    <property type="entry name" value="Amino_oxidase"/>
</dbReference>
<comment type="caution">
    <text evidence="3">The sequence shown here is derived from an EMBL/GenBank/DDBJ whole genome shotgun (WGS) entry which is preliminary data.</text>
</comment>
<dbReference type="EMBL" id="JABBGM010000002">
    <property type="protein sequence ID" value="NML93513.1"/>
    <property type="molecule type" value="Genomic_DNA"/>
</dbReference>
<protein>
    <submittedName>
        <fullName evidence="3">NAD(P)-binding protein</fullName>
    </submittedName>
</protein>
<organism evidence="3 4">
    <name type="scientific">Novosphingobium olei</name>
    <dbReference type="NCBI Taxonomy" id="2728851"/>
    <lineage>
        <taxon>Bacteria</taxon>
        <taxon>Pseudomonadati</taxon>
        <taxon>Pseudomonadota</taxon>
        <taxon>Alphaproteobacteria</taxon>
        <taxon>Sphingomonadales</taxon>
        <taxon>Sphingomonadaceae</taxon>
        <taxon>Novosphingobium</taxon>
    </lineage>
</organism>
<dbReference type="PRINTS" id="PR00419">
    <property type="entry name" value="ADXRDTASE"/>
</dbReference>
<dbReference type="PROSITE" id="PS51257">
    <property type="entry name" value="PROKAR_LIPOPROTEIN"/>
    <property type="match status" value="1"/>
</dbReference>
<dbReference type="Proteomes" id="UP000583556">
    <property type="component" value="Unassembled WGS sequence"/>
</dbReference>
<feature type="chain" id="PRO_5030636418" evidence="1">
    <location>
        <begin position="19"/>
        <end position="326"/>
    </location>
</feature>
<sequence length="326" mass="34742">MSSRIVIVGAGMAGLACAEVLASAGALVTLLDKGRAPGGRMSTRRVDTSIGQAAFDHGAQYFTAREDRFLNRVVNWAAEGVVTRWPEAGDHAWVARPGMSALPRHIARSHHVRQGALVRAMVRKGDGWYVRLEEETEGPFDIAVVALPAEQAAALLGMCDFTFGRVAASCKSEPCWAGMYVLPQAIDAPSVIRSRGAIGWAARNSGKPGRGGPESWIVQADTRWSTSHLEKSADEIAPLLLAEFAAAIGCEIPAPIHAAAHRWRYARSGNANKRFLWNPALALGACGDWLLGPRVENAWLSGNALGEAMLPSIHAADAEHASRASA</sequence>
<gene>
    <name evidence="3" type="ORF">HHL27_07520</name>
</gene>
<dbReference type="GO" id="GO:0016491">
    <property type="term" value="F:oxidoreductase activity"/>
    <property type="evidence" value="ECO:0007669"/>
    <property type="project" value="InterPro"/>
</dbReference>
<dbReference type="PANTHER" id="PTHR16128">
    <property type="entry name" value="FAD/NAD(P)-BINDING OXIDOREDUCTASE FAMILY PROTEIN"/>
    <property type="match status" value="1"/>
</dbReference>
<keyword evidence="4" id="KW-1185">Reference proteome</keyword>
<evidence type="ECO:0000256" key="1">
    <source>
        <dbReference type="SAM" id="SignalP"/>
    </source>
</evidence>
<dbReference type="Pfam" id="PF01593">
    <property type="entry name" value="Amino_oxidase"/>
    <property type="match status" value="1"/>
</dbReference>
<dbReference type="SUPFAM" id="SSF51905">
    <property type="entry name" value="FAD/NAD(P)-binding domain"/>
    <property type="match status" value="1"/>
</dbReference>
<evidence type="ECO:0000259" key="2">
    <source>
        <dbReference type="Pfam" id="PF01593"/>
    </source>
</evidence>
<name>A0A7Y0BNG0_9SPHN</name>
<evidence type="ECO:0000313" key="3">
    <source>
        <dbReference type="EMBL" id="NML93513.1"/>
    </source>
</evidence>